<organism evidence="1 2">
    <name type="scientific">Klebsiella phage ZCKP1</name>
    <dbReference type="NCBI Taxonomy" id="2201417"/>
    <lineage>
        <taxon>Viruses</taxon>
        <taxon>Duplodnaviria</taxon>
        <taxon>Heunggongvirae</taxon>
        <taxon>Uroviricota</taxon>
        <taxon>Caudoviricetes</taxon>
        <taxon>Stephanstirmvirinae</taxon>
        <taxon>Phapecoctavirus</taxon>
        <taxon>Phapecoctavirus ZCKP1</taxon>
        <taxon>Klebsiella virus ZCKP1</taxon>
    </lineage>
</organism>
<keyword evidence="2" id="KW-1185">Reference proteome</keyword>
<dbReference type="RefSeq" id="YP_009803531.1">
    <property type="nucleotide sequence ID" value="NC_047994.1"/>
</dbReference>
<evidence type="ECO:0000313" key="2">
    <source>
        <dbReference type="Proteomes" id="UP000250540"/>
    </source>
</evidence>
<dbReference type="EMBL" id="MH252123">
    <property type="protein sequence ID" value="AWY08253.1"/>
    <property type="molecule type" value="Genomic_DNA"/>
</dbReference>
<dbReference type="KEGG" id="vg:54994094"/>
<name>A0A2Z4QDT9_9CAUD</name>
<dbReference type="Proteomes" id="UP000250540">
    <property type="component" value="Segment"/>
</dbReference>
<evidence type="ECO:0000313" key="1">
    <source>
        <dbReference type="EMBL" id="AWY08253.1"/>
    </source>
</evidence>
<proteinExistence type="predicted"/>
<protein>
    <submittedName>
        <fullName evidence="1">Uncharacterized protein</fullName>
    </submittedName>
</protein>
<sequence length="70" mass="8135">MAVERYDIEETSKNHFASYRCIVEVDEGDYVLYDDYQKLAEATSWLVSMLDVECDLPPSLKEALEELEIL</sequence>
<reference evidence="1 2" key="1">
    <citation type="submission" date="2018-04" db="EMBL/GenBank/DDBJ databases">
        <title>Bacteriophage ZCKP1: a potential treatment for Klebsiella pneumoniae isolated from Egyptian diabetic foot patients.</title>
        <authorList>
            <person name="Taha O.A."/>
            <person name="Connerton P.L."/>
            <person name="Connerton I.F."/>
            <person name="El-Shibiny A."/>
        </authorList>
    </citation>
    <scope>NUCLEOTIDE SEQUENCE [LARGE SCALE GENOMIC DNA]</scope>
</reference>
<accession>A0A2Z4QDT9</accession>
<dbReference type="GeneID" id="54994094"/>